<organism evidence="4 5">
    <name type="scientific">Monosiga brevicollis</name>
    <name type="common">Choanoflagellate</name>
    <dbReference type="NCBI Taxonomy" id="81824"/>
    <lineage>
        <taxon>Eukaryota</taxon>
        <taxon>Choanoflagellata</taxon>
        <taxon>Craspedida</taxon>
        <taxon>Salpingoecidae</taxon>
        <taxon>Monosiga</taxon>
    </lineage>
</organism>
<evidence type="ECO:0000256" key="3">
    <source>
        <dbReference type="PIRNR" id="PIRNR016396"/>
    </source>
</evidence>
<accession>A9VBX0</accession>
<dbReference type="GO" id="GO:0016272">
    <property type="term" value="C:prefoldin complex"/>
    <property type="evidence" value="ECO:0000318"/>
    <property type="project" value="GO_Central"/>
</dbReference>
<sequence length="201" mass="22364">MAAKDIPEATFIEDIDAFMVTQNGASPDAIMQDFATLNQKYSMIESQIAGRRAAHMKRLPEMKKTFEAVKMLQKQRWFRRDGVCNVELTLGAIAQDEEAKRETIFPLAEGVLARATVPPSGTVMLWLGAQVMLEYEIDEAHDLLKAQVEGLESSIATAADTLDFLKNQITTVQVNLARLYNWQVIKNREKKASAATASDDA</sequence>
<dbReference type="KEGG" id="mbr:MONBRDRAFT_29713"/>
<dbReference type="Pfam" id="PF02996">
    <property type="entry name" value="Prefoldin"/>
    <property type="match status" value="1"/>
</dbReference>
<evidence type="ECO:0000313" key="5">
    <source>
        <dbReference type="Proteomes" id="UP000001357"/>
    </source>
</evidence>
<evidence type="ECO:0000256" key="1">
    <source>
        <dbReference type="ARBA" id="ARBA00010048"/>
    </source>
</evidence>
<comment type="function">
    <text evidence="3">Binds specifically to cytosolic chaperonin (c-CPN) and transfers target proteins to it. Binds to nascent polypeptide chain and promotes folding in an environment in which there are many competing pathways for nonnative proteins.</text>
</comment>
<dbReference type="RefSeq" id="XP_001750219.1">
    <property type="nucleotide sequence ID" value="XM_001750167.1"/>
</dbReference>
<dbReference type="InterPro" id="IPR016655">
    <property type="entry name" value="PFD3"/>
</dbReference>
<reference evidence="4 5" key="1">
    <citation type="journal article" date="2008" name="Nature">
        <title>The genome of the choanoflagellate Monosiga brevicollis and the origin of metazoans.</title>
        <authorList>
            <consortium name="JGI Sequencing"/>
            <person name="King N."/>
            <person name="Westbrook M.J."/>
            <person name="Young S.L."/>
            <person name="Kuo A."/>
            <person name="Abedin M."/>
            <person name="Chapman J."/>
            <person name="Fairclough S."/>
            <person name="Hellsten U."/>
            <person name="Isogai Y."/>
            <person name="Letunic I."/>
            <person name="Marr M."/>
            <person name="Pincus D."/>
            <person name="Putnam N."/>
            <person name="Rokas A."/>
            <person name="Wright K.J."/>
            <person name="Zuzow R."/>
            <person name="Dirks W."/>
            <person name="Good M."/>
            <person name="Goodstein D."/>
            <person name="Lemons D."/>
            <person name="Li W."/>
            <person name="Lyons J.B."/>
            <person name="Morris A."/>
            <person name="Nichols S."/>
            <person name="Richter D.J."/>
            <person name="Salamov A."/>
            <person name="Bork P."/>
            <person name="Lim W.A."/>
            <person name="Manning G."/>
            <person name="Miller W.T."/>
            <person name="McGinnis W."/>
            <person name="Shapiro H."/>
            <person name="Tjian R."/>
            <person name="Grigoriev I.V."/>
            <person name="Rokhsar D."/>
        </authorList>
    </citation>
    <scope>NUCLEOTIDE SEQUENCE [LARGE SCALE GENOMIC DNA]</scope>
    <source>
        <strain evidence="5">MX1 / ATCC 50154</strain>
    </source>
</reference>
<evidence type="ECO:0000256" key="2">
    <source>
        <dbReference type="ARBA" id="ARBA00023186"/>
    </source>
</evidence>
<gene>
    <name evidence="4" type="ORF">MONBRDRAFT_29713</name>
</gene>
<dbReference type="AlphaFoldDB" id="A9VBX0"/>
<name>A9VBX0_MONBE</name>
<dbReference type="GO" id="GO:0006457">
    <property type="term" value="P:protein folding"/>
    <property type="evidence" value="ECO:0007669"/>
    <property type="project" value="UniProtKB-UniRule"/>
</dbReference>
<dbReference type="GO" id="GO:0007021">
    <property type="term" value="P:tubulin complex assembly"/>
    <property type="evidence" value="ECO:0000318"/>
    <property type="project" value="GO_Central"/>
</dbReference>
<comment type="subunit">
    <text evidence="3">Heterohexamer of two PFD-alpha type and four PFD-beta type subunits.</text>
</comment>
<protein>
    <recommendedName>
        <fullName evidence="3">Prefoldin subunit 3</fullName>
    </recommendedName>
</protein>
<dbReference type="SUPFAM" id="SSF46579">
    <property type="entry name" value="Prefoldin"/>
    <property type="match status" value="1"/>
</dbReference>
<dbReference type="PIRSF" id="PIRSF016396">
    <property type="entry name" value="Prefoldin_subunit_3"/>
    <property type="match status" value="1"/>
</dbReference>
<keyword evidence="2 3" id="KW-0143">Chaperone</keyword>
<dbReference type="FunFam" id="1.10.287.370:FF:000043">
    <property type="entry name" value="Prefoldin subunit 3"/>
    <property type="match status" value="1"/>
</dbReference>
<dbReference type="GO" id="GO:0015631">
    <property type="term" value="F:tubulin binding"/>
    <property type="evidence" value="ECO:0000318"/>
    <property type="project" value="GO_Central"/>
</dbReference>
<dbReference type="PANTHER" id="PTHR12409">
    <property type="entry name" value="PREFOLDIN SUBUNIT 3"/>
    <property type="match status" value="1"/>
</dbReference>
<comment type="similarity">
    <text evidence="1 3">Belongs to the prefoldin subunit alpha family.</text>
</comment>
<proteinExistence type="inferred from homology"/>
<dbReference type="PANTHER" id="PTHR12409:SF0">
    <property type="entry name" value="PREFOLDIN SUBUNIT 3"/>
    <property type="match status" value="1"/>
</dbReference>
<dbReference type="InterPro" id="IPR009053">
    <property type="entry name" value="Prefoldin"/>
</dbReference>
<dbReference type="GeneID" id="5895459"/>
<dbReference type="OMA" id="YNWDVAQ"/>
<dbReference type="InParanoid" id="A9VBX0"/>
<dbReference type="FunCoup" id="A9VBX0">
    <property type="interactions" value="1172"/>
</dbReference>
<keyword evidence="5" id="KW-1185">Reference proteome</keyword>
<dbReference type="eggNOG" id="KOG3313">
    <property type="taxonomic scope" value="Eukaryota"/>
</dbReference>
<dbReference type="GO" id="GO:0007017">
    <property type="term" value="P:microtubule-based process"/>
    <property type="evidence" value="ECO:0000318"/>
    <property type="project" value="GO_Central"/>
</dbReference>
<dbReference type="InterPro" id="IPR004127">
    <property type="entry name" value="Prefoldin_subunit_alpha"/>
</dbReference>
<evidence type="ECO:0000313" key="4">
    <source>
        <dbReference type="EMBL" id="EDQ85049.1"/>
    </source>
</evidence>
<dbReference type="EMBL" id="CH991578">
    <property type="protein sequence ID" value="EDQ85049.1"/>
    <property type="molecule type" value="Genomic_DNA"/>
</dbReference>
<dbReference type="Proteomes" id="UP000001357">
    <property type="component" value="Unassembled WGS sequence"/>
</dbReference>
<dbReference type="STRING" id="81824.A9VBX0"/>
<dbReference type="CDD" id="cd23156">
    <property type="entry name" value="Prefoldin_3"/>
    <property type="match status" value="1"/>
</dbReference>
<dbReference type="Gene3D" id="1.10.287.370">
    <property type="match status" value="1"/>
</dbReference>
<dbReference type="GO" id="GO:0005737">
    <property type="term" value="C:cytoplasm"/>
    <property type="evidence" value="ECO:0000318"/>
    <property type="project" value="GO_Central"/>
</dbReference>